<dbReference type="PANTHER" id="PTHR37422">
    <property type="entry name" value="TEICHURONIC ACID BIOSYNTHESIS PROTEIN TUAE"/>
    <property type="match status" value="1"/>
</dbReference>
<feature type="transmembrane region" description="Helical" evidence="5">
    <location>
        <begin position="142"/>
        <end position="162"/>
    </location>
</feature>
<feature type="transmembrane region" description="Helical" evidence="5">
    <location>
        <begin position="246"/>
        <end position="264"/>
    </location>
</feature>
<dbReference type="PANTHER" id="PTHR37422:SF13">
    <property type="entry name" value="LIPOPOLYSACCHARIDE BIOSYNTHESIS PROTEIN PA4999-RELATED"/>
    <property type="match status" value="1"/>
</dbReference>
<reference evidence="8 9" key="1">
    <citation type="submission" date="2020-03" db="EMBL/GenBank/DDBJ databases">
        <title>Genomic Encyclopedia of Type Strains, Phase IV (KMG-IV): sequencing the most valuable type-strain genomes for metagenomic binning, comparative biology and taxonomic classification.</title>
        <authorList>
            <person name="Goeker M."/>
        </authorList>
    </citation>
    <scope>NUCLEOTIDE SEQUENCE [LARGE SCALE GENOMIC DNA]</scope>
    <source>
        <strain evidence="8 9">DSM 16846</strain>
    </source>
</reference>
<gene>
    <name evidence="8" type="ORF">GGQ97_000292</name>
</gene>
<keyword evidence="3 5" id="KW-1133">Transmembrane helix</keyword>
<dbReference type="RefSeq" id="WP_168067309.1">
    <property type="nucleotide sequence ID" value="NZ_JAATJC010000001.1"/>
</dbReference>
<feature type="transmembrane region" description="Helical" evidence="5">
    <location>
        <begin position="174"/>
        <end position="194"/>
    </location>
</feature>
<dbReference type="AlphaFoldDB" id="A0A7X5Y3I2"/>
<feature type="signal peptide" evidence="6">
    <location>
        <begin position="1"/>
        <end position="17"/>
    </location>
</feature>
<evidence type="ECO:0000256" key="3">
    <source>
        <dbReference type="ARBA" id="ARBA00022989"/>
    </source>
</evidence>
<evidence type="ECO:0000256" key="4">
    <source>
        <dbReference type="ARBA" id="ARBA00023136"/>
    </source>
</evidence>
<protein>
    <submittedName>
        <fullName evidence="8">O-antigen ligase</fullName>
    </submittedName>
</protein>
<evidence type="ECO:0000256" key="2">
    <source>
        <dbReference type="ARBA" id="ARBA00022692"/>
    </source>
</evidence>
<evidence type="ECO:0000259" key="7">
    <source>
        <dbReference type="Pfam" id="PF04932"/>
    </source>
</evidence>
<keyword evidence="6" id="KW-0732">Signal</keyword>
<evidence type="ECO:0000313" key="8">
    <source>
        <dbReference type="EMBL" id="NJC04499.1"/>
    </source>
</evidence>
<dbReference type="GO" id="GO:0016874">
    <property type="term" value="F:ligase activity"/>
    <property type="evidence" value="ECO:0007669"/>
    <property type="project" value="UniProtKB-KW"/>
</dbReference>
<dbReference type="InterPro" id="IPR051533">
    <property type="entry name" value="WaaL-like"/>
</dbReference>
<feature type="transmembrane region" description="Helical" evidence="5">
    <location>
        <begin position="86"/>
        <end position="106"/>
    </location>
</feature>
<dbReference type="InterPro" id="IPR007016">
    <property type="entry name" value="O-antigen_ligase-rel_domated"/>
</dbReference>
<dbReference type="Proteomes" id="UP000558192">
    <property type="component" value="Unassembled WGS sequence"/>
</dbReference>
<feature type="transmembrane region" description="Helical" evidence="5">
    <location>
        <begin position="27"/>
        <end position="47"/>
    </location>
</feature>
<keyword evidence="9" id="KW-1185">Reference proteome</keyword>
<keyword evidence="4 5" id="KW-0472">Membrane</keyword>
<evidence type="ECO:0000256" key="6">
    <source>
        <dbReference type="SAM" id="SignalP"/>
    </source>
</evidence>
<proteinExistence type="predicted"/>
<dbReference type="Pfam" id="PF04932">
    <property type="entry name" value="Wzy_C"/>
    <property type="match status" value="1"/>
</dbReference>
<feature type="chain" id="PRO_5031524444" evidence="6">
    <location>
        <begin position="18"/>
        <end position="452"/>
    </location>
</feature>
<name>A0A7X5Y3I2_9SPHN</name>
<feature type="transmembrane region" description="Helical" evidence="5">
    <location>
        <begin position="340"/>
        <end position="366"/>
    </location>
</feature>
<keyword evidence="8" id="KW-0436">Ligase</keyword>
<evidence type="ECO:0000256" key="1">
    <source>
        <dbReference type="ARBA" id="ARBA00004141"/>
    </source>
</evidence>
<accession>A0A7X5Y3I2</accession>
<comment type="subcellular location">
    <subcellularLocation>
        <location evidence="1">Membrane</location>
        <topology evidence="1">Multi-pass membrane protein</topology>
    </subcellularLocation>
</comment>
<dbReference type="EMBL" id="JAATJC010000001">
    <property type="protein sequence ID" value="NJC04499.1"/>
    <property type="molecule type" value="Genomic_DNA"/>
</dbReference>
<sequence length="452" mass="48779">MKWAALALLLLMVPALAAWLRTNPNLAVVLWGGLTFLPFVLTPWHMLMATYSMPFWSGYVKGWEVTALDALALAILFGTRNRWRGMVLVVPFALYFLAVLVAVMQARFGTIAFGYPVQLIRVALVFLAVAQVARMDRGERALVTGLILGLTVQALYALWARAGGALQTGGSMGHQNLLGFASHMAVMPAFAMLLAGRYTKTALLGVVSGLVVVALTASRGTIIISGFGMVLVLVLSLGLRFSGRKAIVAMGGVAALAVGSYFAFESLNRRFAVQGQMALFEEDAQRPAFEKAAYLMIENRPFGVGPNHYVFVANTEGYSARAGVDWSTGNRSANVHNAFLLVWVETGLLGLITLIALLGSAIWHAFSKAMKWRRRPEADMFIATGVAIVCISIHSFVEWVLVMYSAQYLIACTLGMIAGMSMRLRASSKQPAARPVMAPLLVAGKNAPLVTS</sequence>
<dbReference type="GO" id="GO:0016020">
    <property type="term" value="C:membrane"/>
    <property type="evidence" value="ECO:0007669"/>
    <property type="project" value="UniProtKB-SubCell"/>
</dbReference>
<evidence type="ECO:0000313" key="9">
    <source>
        <dbReference type="Proteomes" id="UP000558192"/>
    </source>
</evidence>
<keyword evidence="2 5" id="KW-0812">Transmembrane</keyword>
<evidence type="ECO:0000256" key="5">
    <source>
        <dbReference type="SAM" id="Phobius"/>
    </source>
</evidence>
<feature type="domain" description="O-antigen ligase-related" evidence="7">
    <location>
        <begin position="205"/>
        <end position="354"/>
    </location>
</feature>
<comment type="caution">
    <text evidence="8">The sequence shown here is derived from an EMBL/GenBank/DDBJ whole genome shotgun (WGS) entry which is preliminary data.</text>
</comment>
<feature type="transmembrane region" description="Helical" evidence="5">
    <location>
        <begin position="378"/>
        <end position="397"/>
    </location>
</feature>
<organism evidence="8 9">
    <name type="scientific">Sphingomonas kaistensis</name>
    <dbReference type="NCBI Taxonomy" id="298708"/>
    <lineage>
        <taxon>Bacteria</taxon>
        <taxon>Pseudomonadati</taxon>
        <taxon>Pseudomonadota</taxon>
        <taxon>Alphaproteobacteria</taxon>
        <taxon>Sphingomonadales</taxon>
        <taxon>Sphingomonadaceae</taxon>
        <taxon>Sphingomonas</taxon>
    </lineage>
</organism>
<feature type="transmembrane region" description="Helical" evidence="5">
    <location>
        <begin position="112"/>
        <end position="130"/>
    </location>
</feature>